<dbReference type="AlphaFoldDB" id="A0A1Y1I5V3"/>
<protein>
    <submittedName>
        <fullName evidence="3">Uncharacterized protein</fullName>
    </submittedName>
</protein>
<accession>A0A1Y1I5V3</accession>
<dbReference type="GO" id="GO:0015631">
    <property type="term" value="F:tubulin binding"/>
    <property type="evidence" value="ECO:0000318"/>
    <property type="project" value="GO_Central"/>
</dbReference>
<dbReference type="PANTHER" id="PTHR12932">
    <property type="entry name" value="P25 ALPHA-RELATED"/>
    <property type="match status" value="1"/>
</dbReference>
<dbReference type="SUPFAM" id="SSF47473">
    <property type="entry name" value="EF-hand"/>
    <property type="match status" value="1"/>
</dbReference>
<dbReference type="GO" id="GO:0046785">
    <property type="term" value="P:microtubule polymerization"/>
    <property type="evidence" value="ECO:0000318"/>
    <property type="project" value="GO_Central"/>
</dbReference>
<evidence type="ECO:0000313" key="3">
    <source>
        <dbReference type="EMBL" id="GAQ86335.1"/>
    </source>
</evidence>
<dbReference type="InterPro" id="IPR008907">
    <property type="entry name" value="TPP/p25"/>
</dbReference>
<feature type="compositionally biased region" description="Basic and acidic residues" evidence="2">
    <location>
        <begin position="63"/>
        <end position="75"/>
    </location>
</feature>
<feature type="region of interest" description="Disordered" evidence="2">
    <location>
        <begin position="53"/>
        <end position="75"/>
    </location>
</feature>
<organism evidence="3 4">
    <name type="scientific">Klebsormidium nitens</name>
    <name type="common">Green alga</name>
    <name type="synonym">Ulothrix nitens</name>
    <dbReference type="NCBI Taxonomy" id="105231"/>
    <lineage>
        <taxon>Eukaryota</taxon>
        <taxon>Viridiplantae</taxon>
        <taxon>Streptophyta</taxon>
        <taxon>Klebsormidiophyceae</taxon>
        <taxon>Klebsormidiales</taxon>
        <taxon>Klebsormidiaceae</taxon>
        <taxon>Klebsormidium</taxon>
    </lineage>
</organism>
<proteinExistence type="inferred from homology"/>
<sequence length="284" mass="29594">MAPLDARGRCGCVQQAEPNKFHDDKSLYTGTHVQGGPTNVDNVITLSNLADRSSADVRGLPKRLSDEGKPKFDRAEKGGYAAVEPAGGSPKKAALSSQSSFKAEKRISGSYTGGSLQDVFDDFCSFGAGSSGKPVNQMDGAKFVKLCKDCGLVDKKFTTTARPLAGGGPADAVRGVQSVDLVFSKVKPKGERKITFSQFQAALAAIAESKGCSAADVEAKVVAAKGPSSSGTVAEAVKFHDDKALYTGVHAKGGPTTVDNKITLSSLADRTASDIRGIKINDKY</sequence>
<reference evidence="3 4" key="1">
    <citation type="journal article" date="2014" name="Nat. Commun.">
        <title>Klebsormidium flaccidum genome reveals primary factors for plant terrestrial adaptation.</title>
        <authorList>
            <person name="Hori K."/>
            <person name="Maruyama F."/>
            <person name="Fujisawa T."/>
            <person name="Togashi T."/>
            <person name="Yamamoto N."/>
            <person name="Seo M."/>
            <person name="Sato S."/>
            <person name="Yamada T."/>
            <person name="Mori H."/>
            <person name="Tajima N."/>
            <person name="Moriyama T."/>
            <person name="Ikeuchi M."/>
            <person name="Watanabe M."/>
            <person name="Wada H."/>
            <person name="Kobayashi K."/>
            <person name="Saito M."/>
            <person name="Masuda T."/>
            <person name="Sasaki-Sekimoto Y."/>
            <person name="Mashiguchi K."/>
            <person name="Awai K."/>
            <person name="Shimojima M."/>
            <person name="Masuda S."/>
            <person name="Iwai M."/>
            <person name="Nobusawa T."/>
            <person name="Narise T."/>
            <person name="Kondo S."/>
            <person name="Saito H."/>
            <person name="Sato R."/>
            <person name="Murakawa M."/>
            <person name="Ihara Y."/>
            <person name="Oshima-Yamada Y."/>
            <person name="Ohtaka K."/>
            <person name="Satoh M."/>
            <person name="Sonobe K."/>
            <person name="Ishii M."/>
            <person name="Ohtani R."/>
            <person name="Kanamori-Sato M."/>
            <person name="Honoki R."/>
            <person name="Miyazaki D."/>
            <person name="Mochizuki H."/>
            <person name="Umetsu J."/>
            <person name="Higashi K."/>
            <person name="Shibata D."/>
            <person name="Kamiya Y."/>
            <person name="Sato N."/>
            <person name="Nakamura Y."/>
            <person name="Tabata S."/>
            <person name="Ida S."/>
            <person name="Kurokawa K."/>
            <person name="Ohta H."/>
        </authorList>
    </citation>
    <scope>NUCLEOTIDE SEQUENCE [LARGE SCALE GENOMIC DNA]</scope>
    <source>
        <strain evidence="3 4">NIES-2285</strain>
    </source>
</reference>
<dbReference type="InterPro" id="IPR011992">
    <property type="entry name" value="EF-hand-dom_pair"/>
</dbReference>
<dbReference type="PANTHER" id="PTHR12932:SF9">
    <property type="entry name" value="TUBULIN POLYMERIZATION-PROMOTING PROTEIN HOMOLOG"/>
    <property type="match status" value="1"/>
</dbReference>
<dbReference type="EMBL" id="DF237232">
    <property type="protein sequence ID" value="GAQ86335.1"/>
    <property type="molecule type" value="Genomic_DNA"/>
</dbReference>
<name>A0A1Y1I5V3_KLENI</name>
<evidence type="ECO:0000313" key="4">
    <source>
        <dbReference type="Proteomes" id="UP000054558"/>
    </source>
</evidence>
<evidence type="ECO:0000256" key="1">
    <source>
        <dbReference type="ARBA" id="ARBA00010994"/>
    </source>
</evidence>
<dbReference type="OrthoDB" id="548799at2759"/>
<dbReference type="Gene3D" id="1.10.238.10">
    <property type="entry name" value="EF-hand"/>
    <property type="match status" value="1"/>
</dbReference>
<dbReference type="Pfam" id="PF05517">
    <property type="entry name" value="p25-alpha"/>
    <property type="match status" value="2"/>
</dbReference>
<gene>
    <name evidence="3" type="ORF">KFL_002830120</name>
</gene>
<comment type="similarity">
    <text evidence="1">Belongs to the TPPP family.</text>
</comment>
<dbReference type="Proteomes" id="UP000054558">
    <property type="component" value="Unassembled WGS sequence"/>
</dbReference>
<dbReference type="GO" id="GO:0001578">
    <property type="term" value="P:microtubule bundle formation"/>
    <property type="evidence" value="ECO:0000318"/>
    <property type="project" value="GO_Central"/>
</dbReference>
<evidence type="ECO:0000256" key="2">
    <source>
        <dbReference type="SAM" id="MobiDB-lite"/>
    </source>
</evidence>
<keyword evidence="4" id="KW-1185">Reference proteome</keyword>
<dbReference type="GO" id="GO:0032273">
    <property type="term" value="P:positive regulation of protein polymerization"/>
    <property type="evidence" value="ECO:0000318"/>
    <property type="project" value="GO_Central"/>
</dbReference>